<protein>
    <recommendedName>
        <fullName evidence="3">RNase H type-1 domain-containing protein</fullName>
    </recommendedName>
</protein>
<evidence type="ECO:0000313" key="1">
    <source>
        <dbReference type="EMBL" id="GBP05440.1"/>
    </source>
</evidence>
<dbReference type="EMBL" id="BGZK01011104">
    <property type="protein sequence ID" value="GBP05440.1"/>
    <property type="molecule type" value="Genomic_DNA"/>
</dbReference>
<dbReference type="Proteomes" id="UP000299102">
    <property type="component" value="Unassembled WGS sequence"/>
</dbReference>
<dbReference type="OrthoDB" id="5419617at2759"/>
<dbReference type="AlphaFoldDB" id="A0A4C1SW15"/>
<dbReference type="InterPro" id="IPR036397">
    <property type="entry name" value="RNaseH_sf"/>
</dbReference>
<accession>A0A4C1SW15</accession>
<proteinExistence type="predicted"/>
<reference evidence="1 2" key="1">
    <citation type="journal article" date="2019" name="Commun. Biol.">
        <title>The bagworm genome reveals a unique fibroin gene that provides high tensile strength.</title>
        <authorList>
            <person name="Kono N."/>
            <person name="Nakamura H."/>
            <person name="Ohtoshi R."/>
            <person name="Tomita M."/>
            <person name="Numata K."/>
            <person name="Arakawa K."/>
        </authorList>
    </citation>
    <scope>NUCLEOTIDE SEQUENCE [LARGE SCALE GENOMIC DNA]</scope>
</reference>
<name>A0A4C1SW15_EUMVA</name>
<dbReference type="SUPFAM" id="SSF53098">
    <property type="entry name" value="Ribonuclease H-like"/>
    <property type="match status" value="1"/>
</dbReference>
<keyword evidence="2" id="KW-1185">Reference proteome</keyword>
<dbReference type="GO" id="GO:0003676">
    <property type="term" value="F:nucleic acid binding"/>
    <property type="evidence" value="ECO:0007669"/>
    <property type="project" value="InterPro"/>
</dbReference>
<feature type="non-terminal residue" evidence="1">
    <location>
        <position position="1"/>
    </location>
</feature>
<organism evidence="1 2">
    <name type="scientific">Eumeta variegata</name>
    <name type="common">Bagworm moth</name>
    <name type="synonym">Eumeta japonica</name>
    <dbReference type="NCBI Taxonomy" id="151549"/>
    <lineage>
        <taxon>Eukaryota</taxon>
        <taxon>Metazoa</taxon>
        <taxon>Ecdysozoa</taxon>
        <taxon>Arthropoda</taxon>
        <taxon>Hexapoda</taxon>
        <taxon>Insecta</taxon>
        <taxon>Pterygota</taxon>
        <taxon>Neoptera</taxon>
        <taxon>Endopterygota</taxon>
        <taxon>Lepidoptera</taxon>
        <taxon>Glossata</taxon>
        <taxon>Ditrysia</taxon>
        <taxon>Tineoidea</taxon>
        <taxon>Psychidae</taxon>
        <taxon>Oiketicinae</taxon>
        <taxon>Eumeta</taxon>
    </lineage>
</organism>
<comment type="caution">
    <text evidence="1">The sequence shown here is derived from an EMBL/GenBank/DDBJ whole genome shotgun (WGS) entry which is preliminary data.</text>
</comment>
<gene>
    <name evidence="1" type="ORF">EVAR_73506_1</name>
</gene>
<evidence type="ECO:0000313" key="2">
    <source>
        <dbReference type="Proteomes" id="UP000299102"/>
    </source>
</evidence>
<sequence length="91" mass="9953">WNSAAQGHRAIALSKDTTVFQAELYAILETVRIISERGYTGVRIKILSDSQSVLKVLSSCSFTFSLVLECHNELNQACNPEPHNLDMGSGA</sequence>
<dbReference type="InterPro" id="IPR012337">
    <property type="entry name" value="RNaseH-like_sf"/>
</dbReference>
<evidence type="ECO:0008006" key="3">
    <source>
        <dbReference type="Google" id="ProtNLM"/>
    </source>
</evidence>
<dbReference type="Gene3D" id="3.30.420.10">
    <property type="entry name" value="Ribonuclease H-like superfamily/Ribonuclease H"/>
    <property type="match status" value="1"/>
</dbReference>